<proteinExistence type="predicted"/>
<dbReference type="RefSeq" id="WP_242758346.1">
    <property type="nucleotide sequence ID" value="NZ_JALDAU010000001.1"/>
</dbReference>
<protein>
    <submittedName>
        <fullName evidence="1">Uncharacterized protein</fullName>
    </submittedName>
</protein>
<name>A0A930WF77_STRIT</name>
<comment type="caution">
    <text evidence="1">The sequence shown here is derived from an EMBL/GenBank/DDBJ whole genome shotgun (WGS) entry which is preliminary data.</text>
</comment>
<dbReference type="Proteomes" id="UP000721045">
    <property type="component" value="Unassembled WGS sequence"/>
</dbReference>
<dbReference type="Pfam" id="PF18953">
    <property type="entry name" value="SAP_new25"/>
    <property type="match status" value="1"/>
</dbReference>
<reference evidence="1" key="1">
    <citation type="submission" date="2020-04" db="EMBL/GenBank/DDBJ databases">
        <title>Deep metagenomics examines the oral microbiome during advanced dental caries in children, revealing novel taxa and co-occurrences with host molecules.</title>
        <authorList>
            <person name="Baker J.L."/>
            <person name="Morton J.T."/>
            <person name="Dinis M."/>
            <person name="Alvarez R."/>
            <person name="Tran N.C."/>
            <person name="Knight R."/>
            <person name="Edlund A."/>
        </authorList>
    </citation>
    <scope>NUCLEOTIDE SEQUENCE</scope>
    <source>
        <strain evidence="1">JCVI_23_bin.22</strain>
    </source>
</reference>
<dbReference type="EMBL" id="JABZYP010000027">
    <property type="protein sequence ID" value="MBF1713434.1"/>
    <property type="molecule type" value="Genomic_DNA"/>
</dbReference>
<accession>A0A930WF77</accession>
<evidence type="ECO:0000313" key="1">
    <source>
        <dbReference type="EMBL" id="MBF1713434.1"/>
    </source>
</evidence>
<evidence type="ECO:0000313" key="2">
    <source>
        <dbReference type="Proteomes" id="UP000721045"/>
    </source>
</evidence>
<organism evidence="1 2">
    <name type="scientific">Streptococcus intermedius</name>
    <dbReference type="NCBI Taxonomy" id="1338"/>
    <lineage>
        <taxon>Bacteria</taxon>
        <taxon>Bacillati</taxon>
        <taxon>Bacillota</taxon>
        <taxon>Bacilli</taxon>
        <taxon>Lactobacillales</taxon>
        <taxon>Streptococcaceae</taxon>
        <taxon>Streptococcus</taxon>
        <taxon>Streptococcus anginosus group</taxon>
    </lineage>
</organism>
<dbReference type="AlphaFoldDB" id="A0A930WF77"/>
<gene>
    <name evidence="1" type="ORF">HXO88_06865</name>
</gene>
<sequence>MQDRPDFTMIKTYQEFSQYYWYRAELAEICKQLGLEYSGIKKELEEEIKQYFAGNVVQKKVPLKTKKKQGIELTLDTPLLFCGFAFNAHFRKFFAQQTGIQPFKFTADMAAAWRKVKAEKDVEFTLRDMLAIYQGQSSYAQYDTSSCQWNQFVKDFCADTSNASFQPKLKVAAILWQKVKESKGPKVYSSQLVKRYESEISDYRREKV</sequence>